<dbReference type="EMBL" id="LAZR01000487">
    <property type="protein sequence ID" value="KKN66906.1"/>
    <property type="molecule type" value="Genomic_DNA"/>
</dbReference>
<organism evidence="1">
    <name type="scientific">marine sediment metagenome</name>
    <dbReference type="NCBI Taxonomy" id="412755"/>
    <lineage>
        <taxon>unclassified sequences</taxon>
        <taxon>metagenomes</taxon>
        <taxon>ecological metagenomes</taxon>
    </lineage>
</organism>
<proteinExistence type="predicted"/>
<protein>
    <submittedName>
        <fullName evidence="1">Uncharacterized protein</fullName>
    </submittedName>
</protein>
<reference evidence="1" key="1">
    <citation type="journal article" date="2015" name="Nature">
        <title>Complex archaea that bridge the gap between prokaryotes and eukaryotes.</title>
        <authorList>
            <person name="Spang A."/>
            <person name="Saw J.H."/>
            <person name="Jorgensen S.L."/>
            <person name="Zaremba-Niedzwiedzka K."/>
            <person name="Martijn J."/>
            <person name="Lind A.E."/>
            <person name="van Eijk R."/>
            <person name="Schleper C."/>
            <person name="Guy L."/>
            <person name="Ettema T.J."/>
        </authorList>
    </citation>
    <scope>NUCLEOTIDE SEQUENCE</scope>
</reference>
<evidence type="ECO:0000313" key="1">
    <source>
        <dbReference type="EMBL" id="KKN66906.1"/>
    </source>
</evidence>
<comment type="caution">
    <text evidence="1">The sequence shown here is derived from an EMBL/GenBank/DDBJ whole genome shotgun (WGS) entry which is preliminary data.</text>
</comment>
<gene>
    <name evidence="1" type="ORF">LCGC14_0466810</name>
</gene>
<accession>A0A0F9V094</accession>
<dbReference type="AlphaFoldDB" id="A0A0F9V094"/>
<name>A0A0F9V094_9ZZZZ</name>
<sequence length="75" mass="8518">MVEIKRKAEILHGFLCPECGYEMTIDRKNNALWCEGQRLDVIPPTPFCPQAGFKFELPRQELILKEGGNPQVTAT</sequence>